<feature type="non-terminal residue" evidence="1">
    <location>
        <position position="1"/>
    </location>
</feature>
<dbReference type="PANTHER" id="PTHR46504">
    <property type="entry name" value="TRNASE Z TRZ1"/>
    <property type="match status" value="1"/>
</dbReference>
<proteinExistence type="predicted"/>
<protein>
    <submittedName>
        <fullName evidence="1">Uncharacterized protein</fullName>
    </submittedName>
</protein>
<evidence type="ECO:0000313" key="2">
    <source>
        <dbReference type="Proteomes" id="UP000824120"/>
    </source>
</evidence>
<gene>
    <name evidence="1" type="ORF">H5410_018022</name>
</gene>
<dbReference type="PANTHER" id="PTHR46504:SF2">
    <property type="entry name" value="TRNASE Z TRZ1"/>
    <property type="match status" value="1"/>
</dbReference>
<dbReference type="EMBL" id="JACXVP010000003">
    <property type="protein sequence ID" value="KAG5618198.1"/>
    <property type="molecule type" value="Genomic_DNA"/>
</dbReference>
<dbReference type="Proteomes" id="UP000824120">
    <property type="component" value="Chromosome 3"/>
</dbReference>
<dbReference type="AlphaFoldDB" id="A0A9J6A0R6"/>
<accession>A0A9J6A0R6</accession>
<comment type="caution">
    <text evidence="1">The sequence shown here is derived from an EMBL/GenBank/DDBJ whole genome shotgun (WGS) entry which is preliminary data.</text>
</comment>
<name>A0A9J6A0R6_SOLCO</name>
<organism evidence="1 2">
    <name type="scientific">Solanum commersonii</name>
    <name type="common">Commerson's wild potato</name>
    <name type="synonym">Commerson's nightshade</name>
    <dbReference type="NCBI Taxonomy" id="4109"/>
    <lineage>
        <taxon>Eukaryota</taxon>
        <taxon>Viridiplantae</taxon>
        <taxon>Streptophyta</taxon>
        <taxon>Embryophyta</taxon>
        <taxon>Tracheophyta</taxon>
        <taxon>Spermatophyta</taxon>
        <taxon>Magnoliopsida</taxon>
        <taxon>eudicotyledons</taxon>
        <taxon>Gunneridae</taxon>
        <taxon>Pentapetalae</taxon>
        <taxon>asterids</taxon>
        <taxon>lamiids</taxon>
        <taxon>Solanales</taxon>
        <taxon>Solanaceae</taxon>
        <taxon>Solanoideae</taxon>
        <taxon>Solaneae</taxon>
        <taxon>Solanum</taxon>
    </lineage>
</organism>
<sequence>MEKKTTKDSESINSNWRGDSSQKRERVLQIEGYLLEGISIAGHEMCIIVPTLNLAFDFGKCPQRTISQQFLFISHGLHWQVSSACYLPAVPFHLSWPHGPHRKTTYVCCDSFPLQNVTSYYCTKGGLNSEVTPNLDIKDPKNVDVLRGKIFIMESTYVEEKTTADNAREYGHTHLSEAL</sequence>
<reference evidence="1 2" key="1">
    <citation type="submission" date="2020-09" db="EMBL/GenBank/DDBJ databases">
        <title>De no assembly of potato wild relative species, Solanum commersonii.</title>
        <authorList>
            <person name="Cho K."/>
        </authorList>
    </citation>
    <scope>NUCLEOTIDE SEQUENCE [LARGE SCALE GENOMIC DNA]</scope>
    <source>
        <strain evidence="1">LZ3.2</strain>
        <tissue evidence="1">Leaf</tissue>
    </source>
</reference>
<evidence type="ECO:0000313" key="1">
    <source>
        <dbReference type="EMBL" id="KAG5618198.1"/>
    </source>
</evidence>
<dbReference type="OrthoDB" id="1745371at2759"/>
<keyword evidence="2" id="KW-1185">Reference proteome</keyword>